<evidence type="ECO:0000256" key="1">
    <source>
        <dbReference type="SAM" id="MobiDB-lite"/>
    </source>
</evidence>
<dbReference type="Pfam" id="PF00092">
    <property type="entry name" value="VWA"/>
    <property type="match status" value="1"/>
</dbReference>
<proteinExistence type="predicted"/>
<dbReference type="EMBL" id="GG697240">
    <property type="protein sequence ID" value="EET90086.1"/>
    <property type="molecule type" value="Genomic_DNA"/>
</dbReference>
<dbReference type="Gene3D" id="3.40.50.410">
    <property type="entry name" value="von Willebrand factor, type A domain"/>
    <property type="match status" value="1"/>
</dbReference>
<evidence type="ECO:0000313" key="4">
    <source>
        <dbReference type="Proteomes" id="UP000332487"/>
    </source>
</evidence>
<protein>
    <submittedName>
        <fullName evidence="3">von Willebrand factor type A</fullName>
    </submittedName>
</protein>
<dbReference type="SMART" id="SM00327">
    <property type="entry name" value="VWA"/>
    <property type="match status" value="1"/>
</dbReference>
<keyword evidence="4" id="KW-1185">Reference proteome</keyword>
<sequence>MIGTAKTKKKFDTSLLKDELDLISSFEDRELTLILTDSIPGGPPAASFKKGPNEYGIYLSSNSKLIADSGENGVSVARALLQHECAHTWLTNFGATEEMVKNLSEKHNMPIEFVKQIENIVEDCRIESVWTTVFPGSMRSFIPLYNITIEGIKSKHESEFNAAQQNPIGFEEALLIARFGIAGGNVIALESKLPAKVKPYYDKFAEELEKVKNTDWKGTYVVTDNILSLFNETLEREKLQFKPDVTQYNGVLAGSRSSNAEDEQGTKGNGSDQSQGQPKEGISPGKGKDSEQDASNKEKSDEGSGSASGTKSAEEAEGSNSGNGAQADSCGMESKGSAGGSPGNGAASISKAIEEKIKLLSQLVPTLGEIMGDKTGSKSNNELNKDLTGSEEEILNNSRGEILNLLKNMPLSKYPIIHNLDRTINRTSDQSSSKEVFEITGHGKNGVGAITVYDGPVEQYNERIRPNPKIKKMLEEIELLNNPRRDLTGGTSGIRPDIRKLIRYEVTKDPAYISKPYLRHIKDAGAEIWMLLDISGSMGGQKINAAKRILGSIHDSLDGSKYVHLRMFGFYGSDGTHVFEFDRKMLMNLAAMGDTPTDIAIYYAMDLMKKDKSNFDKTLFIITDGDPNNGQETKNALNSLKNAMKNVNVFTIFISREAARAVEIFSPSDWYFNVSSMDEVEKVLEKGIKGIVDNIKKQLENRLRR</sequence>
<accession>C7DHI4</accession>
<feature type="region of interest" description="Disordered" evidence="1">
    <location>
        <begin position="250"/>
        <end position="347"/>
    </location>
</feature>
<reference evidence="3 4" key="1">
    <citation type="journal article" date="2009" name="Genome Biol.">
        <title>Community-wide analysis of microbial genome sequence signatures.</title>
        <authorList>
            <person name="Dick G.J."/>
            <person name="Andersson A.F."/>
            <person name="Baker B.J."/>
            <person name="Simmons S.L."/>
            <person name="Thomas B.C."/>
            <person name="Yelton A.P."/>
            <person name="Banfield J.F."/>
        </authorList>
    </citation>
    <scope>NUCLEOTIDE SEQUENCE [LARGE SCALE GENOMIC DNA]</scope>
    <source>
        <strain evidence="3">ARMAN-2</strain>
    </source>
</reference>
<evidence type="ECO:0000313" key="3">
    <source>
        <dbReference type="EMBL" id="EET90086.1"/>
    </source>
</evidence>
<gene>
    <name evidence="3" type="ORF">UNLARM2_0527</name>
</gene>
<evidence type="ECO:0000259" key="2">
    <source>
        <dbReference type="PROSITE" id="PS50234"/>
    </source>
</evidence>
<feature type="compositionally biased region" description="Basic and acidic residues" evidence="1">
    <location>
        <begin position="286"/>
        <end position="302"/>
    </location>
</feature>
<reference evidence="3 4" key="2">
    <citation type="journal article" date="2010" name="Proc. Natl. Acad. Sci. U.S.A.">
        <title>Enigmatic, ultrasmall, uncultivated Archaea.</title>
        <authorList>
            <person name="Baker B.J."/>
            <person name="Comolli L.R."/>
            <person name="Dick G.J."/>
            <person name="Hauser L.J."/>
            <person name="Hyatt D."/>
            <person name="Dill B.D."/>
            <person name="Land M.L."/>
            <person name="Verberkmoes N.C."/>
            <person name="Hettich R.L."/>
            <person name="Banfield J.F."/>
        </authorList>
    </citation>
    <scope>NUCLEOTIDE SEQUENCE [LARGE SCALE GENOMIC DNA]</scope>
    <source>
        <strain evidence="3">ARMAN-2</strain>
    </source>
</reference>
<feature type="domain" description="VWFA" evidence="2">
    <location>
        <begin position="527"/>
        <end position="695"/>
    </location>
</feature>
<dbReference type="CDD" id="cd00198">
    <property type="entry name" value="vWFA"/>
    <property type="match status" value="1"/>
</dbReference>
<dbReference type="InterPro" id="IPR002035">
    <property type="entry name" value="VWF_A"/>
</dbReference>
<organism evidence="3 4">
    <name type="scientific">Candidatus Micrarchaeum acidiphilum ARMAN-2</name>
    <dbReference type="NCBI Taxonomy" id="425595"/>
    <lineage>
        <taxon>Archaea</taxon>
        <taxon>Candidatus Micrarchaeota</taxon>
        <taxon>Candidatus Micrarchaeia</taxon>
        <taxon>Candidatus Micrarchaeales</taxon>
        <taxon>Candidatus Micrarchaeaceae</taxon>
        <taxon>Candidatus Micrarchaeum</taxon>
    </lineage>
</organism>
<dbReference type="SUPFAM" id="SSF53300">
    <property type="entry name" value="vWA-like"/>
    <property type="match status" value="1"/>
</dbReference>
<dbReference type="Proteomes" id="UP000332487">
    <property type="component" value="Unassembled WGS sequence"/>
</dbReference>
<dbReference type="PROSITE" id="PS50234">
    <property type="entry name" value="VWFA"/>
    <property type="match status" value="1"/>
</dbReference>
<name>C7DHI4_MICA2</name>
<dbReference type="AlphaFoldDB" id="C7DHI4"/>
<dbReference type="InterPro" id="IPR036465">
    <property type="entry name" value="vWFA_dom_sf"/>
</dbReference>